<protein>
    <submittedName>
        <fullName evidence="1">Uncharacterized protein</fullName>
    </submittedName>
</protein>
<comment type="caution">
    <text evidence="1">The sequence shown here is derived from an EMBL/GenBank/DDBJ whole genome shotgun (WGS) entry which is preliminary data.</text>
</comment>
<evidence type="ECO:0000313" key="1">
    <source>
        <dbReference type="EMBL" id="KND97275.1"/>
    </source>
</evidence>
<dbReference type="EMBL" id="LGST01000043">
    <property type="protein sequence ID" value="KND97275.1"/>
    <property type="molecule type" value="Genomic_DNA"/>
</dbReference>
<gene>
    <name evidence="1" type="ORF">QG37_06495</name>
</gene>
<dbReference type="VEuPathDB" id="FungiDB:QG37_06495"/>
<reference evidence="2" key="1">
    <citation type="journal article" date="2015" name="BMC Genomics">
        <title>Draft genome of a commonly misdiagnosed multidrug resistant pathogen Candida auris.</title>
        <authorList>
            <person name="Chatterjee S."/>
            <person name="Alampalli S.V."/>
            <person name="Nageshan R.K."/>
            <person name="Chettiar S.T."/>
            <person name="Joshi S."/>
            <person name="Tatu U.S."/>
        </authorList>
    </citation>
    <scope>NUCLEOTIDE SEQUENCE [LARGE SCALE GENOMIC DNA]</scope>
    <source>
        <strain evidence="2">6684</strain>
    </source>
</reference>
<sequence length="56" mass="6553">MNAKSDKVCHCEEGCMKSEEKKKGPTRSHWLKQHHSVYEFCEYYFGMGIVPVLVMD</sequence>
<name>A0A0L0NUC4_CANAR</name>
<dbReference type="Proteomes" id="UP000037122">
    <property type="component" value="Unassembled WGS sequence"/>
</dbReference>
<accession>A0A0L0NUC4</accession>
<proteinExistence type="predicted"/>
<evidence type="ECO:0000313" key="2">
    <source>
        <dbReference type="Proteomes" id="UP000037122"/>
    </source>
</evidence>
<organism evidence="1 2">
    <name type="scientific">Candidozyma auris</name>
    <name type="common">Yeast</name>
    <name type="synonym">Candida auris</name>
    <dbReference type="NCBI Taxonomy" id="498019"/>
    <lineage>
        <taxon>Eukaryota</taxon>
        <taxon>Fungi</taxon>
        <taxon>Dikarya</taxon>
        <taxon>Ascomycota</taxon>
        <taxon>Saccharomycotina</taxon>
        <taxon>Pichiomycetes</taxon>
        <taxon>Metschnikowiaceae</taxon>
        <taxon>Candidozyma</taxon>
    </lineage>
</organism>
<dbReference type="AlphaFoldDB" id="A0A0L0NUC4"/>